<dbReference type="InterPro" id="IPR008454">
    <property type="entry name" value="Collagen-bd_Cna-like_B-typ_dom"/>
</dbReference>
<evidence type="ECO:0000256" key="2">
    <source>
        <dbReference type="SAM" id="Phobius"/>
    </source>
</evidence>
<dbReference type="RefSeq" id="WP_208429569.1">
    <property type="nucleotide sequence ID" value="NZ_JAEPRJ010000001.1"/>
</dbReference>
<comment type="caution">
    <text evidence="4">The sequence shown here is derived from an EMBL/GenBank/DDBJ whole genome shotgun (WGS) entry which is preliminary data.</text>
</comment>
<feature type="compositionally biased region" description="Acidic residues" evidence="1">
    <location>
        <begin position="420"/>
        <end position="433"/>
    </location>
</feature>
<evidence type="ECO:0000313" key="4">
    <source>
        <dbReference type="EMBL" id="MBK5898130.1"/>
    </source>
</evidence>
<evidence type="ECO:0000259" key="3">
    <source>
        <dbReference type="Pfam" id="PF05738"/>
    </source>
</evidence>
<feature type="transmembrane region" description="Helical" evidence="2">
    <location>
        <begin position="474"/>
        <end position="492"/>
    </location>
</feature>
<feature type="compositionally biased region" description="Low complexity" evidence="1">
    <location>
        <begin position="380"/>
        <end position="402"/>
    </location>
</feature>
<reference evidence="4 5" key="1">
    <citation type="submission" date="2021-01" db="EMBL/GenBank/DDBJ databases">
        <title>Isolation and description of Catonella massiliensis sp. nov., a novel Catonella species, isolated from a stable periodontitis subject.</title>
        <authorList>
            <person name="Antezack A."/>
            <person name="Boxberger M."/>
            <person name="La Scola B."/>
            <person name="Monnet-Corti V."/>
        </authorList>
    </citation>
    <scope>NUCLEOTIDE SEQUENCE [LARGE SCALE GENOMIC DNA]</scope>
    <source>
        <strain evidence="4 5">Marseille-Q4567</strain>
    </source>
</reference>
<dbReference type="Gene3D" id="2.60.40.1140">
    <property type="entry name" value="Collagen-binding surface protein Cna, B-type domain"/>
    <property type="match status" value="2"/>
</dbReference>
<proteinExistence type="predicted"/>
<organism evidence="4 5">
    <name type="scientific">Catonella massiliensis</name>
    <dbReference type="NCBI Taxonomy" id="2799636"/>
    <lineage>
        <taxon>Bacteria</taxon>
        <taxon>Bacillati</taxon>
        <taxon>Bacillota</taxon>
        <taxon>Clostridia</taxon>
        <taxon>Lachnospirales</taxon>
        <taxon>Lachnospiraceae</taxon>
        <taxon>Catonella</taxon>
    </lineage>
</organism>
<accession>A0ABS1J1T7</accession>
<dbReference type="Pfam" id="PF05738">
    <property type="entry name" value="Cna_B"/>
    <property type="match status" value="1"/>
</dbReference>
<dbReference type="SUPFAM" id="SSF49478">
    <property type="entry name" value="Cna protein B-type domain"/>
    <property type="match status" value="1"/>
</dbReference>
<evidence type="ECO:0000313" key="5">
    <source>
        <dbReference type="Proteomes" id="UP000604730"/>
    </source>
</evidence>
<sequence length="496" mass="53732">MKNKKKNVFLAGLMVLMMIVSLLSGMNLSVAKAAAVPNPGQWLKFTLIKEWEVEPGDDAKAEFLLLAKQEGDEVGKTLINLSLKDKANNYYQIDESADKRTWTVEVFTNKTFKNKEKPVDFTIEEVASKYYNSAPAGPQKVTDGAEIKFTNTRIRKKLTIEKKWNEGAEKTGTKPTLTANGKDAGEVLLYKGNDWTHGIMVPVYDFAGKPIEYVVTESKIGDKNTKNSQTVTLVDEKNEAVDKTVTLTDDNVNKGDIQVTKTWVGAVGESKFGLFKKGGTDKLNYTVNVENAGTPDKSTVKVENVPLADELGNAVQYEINELDANNKIVASGDAVTLNNRNYRVSYDEKGNITNTEIINGGNVVPVIPSTPVVPETTPLVPVTTPTVPETTPVVTVPDDTIPQGDVNTSNENKKTTPSDENTDDNDGVVDVDEDKVPEGAAKVKKDTSKEVPVNVDEDSTPKGTANLPKTGGTVGGLLSILGMGLVALGLAIRKRK</sequence>
<keyword evidence="2" id="KW-1133">Transmembrane helix</keyword>
<feature type="compositionally biased region" description="Basic and acidic residues" evidence="1">
    <location>
        <begin position="434"/>
        <end position="449"/>
    </location>
</feature>
<name>A0ABS1J1T7_9FIRM</name>
<dbReference type="Proteomes" id="UP000604730">
    <property type="component" value="Unassembled WGS sequence"/>
</dbReference>
<feature type="region of interest" description="Disordered" evidence="1">
    <location>
        <begin position="380"/>
        <end position="471"/>
    </location>
</feature>
<gene>
    <name evidence="4" type="ORF">JJN12_10140</name>
</gene>
<dbReference type="EMBL" id="JAEPRJ010000001">
    <property type="protein sequence ID" value="MBK5898130.1"/>
    <property type="molecule type" value="Genomic_DNA"/>
</dbReference>
<protein>
    <submittedName>
        <fullName evidence="4">Cna B-type domain-containing protein</fullName>
    </submittedName>
</protein>
<evidence type="ECO:0000256" key="1">
    <source>
        <dbReference type="SAM" id="MobiDB-lite"/>
    </source>
</evidence>
<keyword evidence="2" id="KW-0812">Transmembrane</keyword>
<dbReference type="NCBIfam" id="TIGR01167">
    <property type="entry name" value="LPXTG_anchor"/>
    <property type="match status" value="1"/>
</dbReference>
<keyword evidence="2" id="KW-0472">Membrane</keyword>
<feature type="domain" description="CNA-B" evidence="3">
    <location>
        <begin position="159"/>
        <end position="226"/>
    </location>
</feature>
<keyword evidence="5" id="KW-1185">Reference proteome</keyword>